<organism evidence="1 2">
    <name type="scientific">Stachybotrys chlorohalonatus (strain IBT 40285)</name>
    <dbReference type="NCBI Taxonomy" id="1283841"/>
    <lineage>
        <taxon>Eukaryota</taxon>
        <taxon>Fungi</taxon>
        <taxon>Dikarya</taxon>
        <taxon>Ascomycota</taxon>
        <taxon>Pezizomycotina</taxon>
        <taxon>Sordariomycetes</taxon>
        <taxon>Hypocreomycetidae</taxon>
        <taxon>Hypocreales</taxon>
        <taxon>Stachybotryaceae</taxon>
        <taxon>Stachybotrys</taxon>
    </lineage>
</organism>
<evidence type="ECO:0000313" key="2">
    <source>
        <dbReference type="Proteomes" id="UP000028524"/>
    </source>
</evidence>
<dbReference type="AlphaFoldDB" id="A0A084QJZ8"/>
<sequence>MSQRLTVTQLKRNGVFLGEDPPEDLQHHIDSILDFQGTVRLRIHNDNSIKYDYGDNLWRLHDRHASDPTNAYIRRISDIRSEAYGLHARRAAEQPWNEFFHGTFFKPLHSAWLPGDSDSRAQKYFYDAFEYHGERVWTLFDGRGSFRRENRRNLTAPKPDRAFYFTTHDMRSRVDTVHSSRRWKWKSTPLEWFVENFSLDVLEDQKHDGLQYCPFRSNPKVDSYRPDNLLCFPWLVVEHKRGNVGSAEVTFGHCQAANASAAALMLFESAARYSQDSEPDGQLPPVFAITTIGKSVRVWIAWCDNANDEEHYGMAPIWDGDTTDVEDIIKFEAILENIHTWATRFLKPLLSTYIDEWRYS</sequence>
<name>A0A084QJZ8_STAC4</name>
<accession>A0A084QJZ8</accession>
<dbReference type="STRING" id="1283841.A0A084QJZ8"/>
<reference evidence="1 2" key="1">
    <citation type="journal article" date="2014" name="BMC Genomics">
        <title>Comparative genome sequencing reveals chemotype-specific gene clusters in the toxigenic black mold Stachybotrys.</title>
        <authorList>
            <person name="Semeiks J."/>
            <person name="Borek D."/>
            <person name="Otwinowski Z."/>
            <person name="Grishin N.V."/>
        </authorList>
    </citation>
    <scope>NUCLEOTIDE SEQUENCE [LARGE SCALE GENOMIC DNA]</scope>
    <source>
        <strain evidence="1 2">IBT 40285</strain>
    </source>
</reference>
<evidence type="ECO:0000313" key="1">
    <source>
        <dbReference type="EMBL" id="KFA64283.1"/>
    </source>
</evidence>
<dbReference type="Proteomes" id="UP000028524">
    <property type="component" value="Unassembled WGS sequence"/>
</dbReference>
<protein>
    <submittedName>
        <fullName evidence="1">Uncharacterized protein</fullName>
    </submittedName>
</protein>
<dbReference type="EMBL" id="KL660690">
    <property type="protein sequence ID" value="KFA64283.1"/>
    <property type="molecule type" value="Genomic_DNA"/>
</dbReference>
<gene>
    <name evidence="1" type="ORF">S40285_06067</name>
</gene>
<proteinExistence type="predicted"/>
<keyword evidence="2" id="KW-1185">Reference proteome</keyword>
<dbReference type="InParanoid" id="A0A084QJZ8"/>
<dbReference type="HOGENOM" id="CLU_763277_0_0_1"/>
<dbReference type="OrthoDB" id="5081713at2759"/>